<name>A0ABU9QSH4_9BURK</name>
<dbReference type="RefSeq" id="WP_201662452.1">
    <property type="nucleotide sequence ID" value="NZ_CAJHCS010000065.1"/>
</dbReference>
<feature type="transmembrane region" description="Helical" evidence="8">
    <location>
        <begin position="261"/>
        <end position="284"/>
    </location>
</feature>
<evidence type="ECO:0000256" key="1">
    <source>
        <dbReference type="ARBA" id="ARBA00004651"/>
    </source>
</evidence>
<feature type="transmembrane region" description="Helical" evidence="8">
    <location>
        <begin position="233"/>
        <end position="255"/>
    </location>
</feature>
<dbReference type="Proteomes" id="UP001494588">
    <property type="component" value="Unassembled WGS sequence"/>
</dbReference>
<comment type="caution">
    <text evidence="9">The sequence shown here is derived from an EMBL/GenBank/DDBJ whole genome shotgun (WGS) entry which is preliminary data.</text>
</comment>
<feature type="compositionally biased region" description="Polar residues" evidence="7">
    <location>
        <begin position="554"/>
        <end position="566"/>
    </location>
</feature>
<evidence type="ECO:0000313" key="10">
    <source>
        <dbReference type="Proteomes" id="UP001494588"/>
    </source>
</evidence>
<keyword evidence="6 8" id="KW-0472">Membrane</keyword>
<accession>A0ABU9QSH4</accession>
<organism evidence="9 10">
    <name type="scientific">Paraburkholderia sabiae</name>
    <dbReference type="NCBI Taxonomy" id="273251"/>
    <lineage>
        <taxon>Bacteria</taxon>
        <taxon>Pseudomonadati</taxon>
        <taxon>Pseudomonadota</taxon>
        <taxon>Betaproteobacteria</taxon>
        <taxon>Burkholderiales</taxon>
        <taxon>Burkholderiaceae</taxon>
        <taxon>Paraburkholderia</taxon>
    </lineage>
</organism>
<feature type="transmembrane region" description="Helical" evidence="8">
    <location>
        <begin position="296"/>
        <end position="317"/>
    </location>
</feature>
<evidence type="ECO:0000256" key="7">
    <source>
        <dbReference type="SAM" id="MobiDB-lite"/>
    </source>
</evidence>
<feature type="transmembrane region" description="Helical" evidence="8">
    <location>
        <begin position="86"/>
        <end position="108"/>
    </location>
</feature>
<evidence type="ECO:0000313" key="9">
    <source>
        <dbReference type="EMBL" id="MEM5292376.1"/>
    </source>
</evidence>
<dbReference type="CDD" id="cd06173">
    <property type="entry name" value="MFS_MefA_like"/>
    <property type="match status" value="1"/>
</dbReference>
<dbReference type="InterPro" id="IPR036259">
    <property type="entry name" value="MFS_trans_sf"/>
</dbReference>
<evidence type="ECO:0000256" key="5">
    <source>
        <dbReference type="ARBA" id="ARBA00022989"/>
    </source>
</evidence>
<feature type="transmembrane region" description="Helical" evidence="8">
    <location>
        <begin position="141"/>
        <end position="161"/>
    </location>
</feature>
<dbReference type="Gene3D" id="1.20.1250.20">
    <property type="entry name" value="MFS general substrate transporter like domains"/>
    <property type="match status" value="1"/>
</dbReference>
<dbReference type="PANTHER" id="PTHR23513">
    <property type="entry name" value="INTEGRAL MEMBRANE EFFLUX PROTEIN-RELATED"/>
    <property type="match status" value="1"/>
</dbReference>
<dbReference type="SUPFAM" id="SSF103473">
    <property type="entry name" value="MFS general substrate transporter"/>
    <property type="match status" value="1"/>
</dbReference>
<keyword evidence="5 8" id="KW-1133">Transmembrane helix</keyword>
<keyword evidence="2" id="KW-0813">Transport</keyword>
<protein>
    <submittedName>
        <fullName evidence="9">MFS transporter</fullName>
    </submittedName>
</protein>
<sequence>MARPDTDANLQTLLAPLRNTAFRRIWVATQMSSLGSLMQTVAIGWLMTTISSSDLMVALVQASSTLPVFALSIFAGSVADNFDRRVVMLASLWLMTLASAMMTVLIALGCTDPWLILGFTFLVGCGSAFYNPAWQASVGDIVGTLDLPAAVTLGSAGFNTMRSIGPALGGVIVAVFGPLAAFVFNTLSYLLPLDATRRCRWEIRHSYLPRESMVTSIFDGLRFTAMSAEIKAAIARGALFGVASISILALLPLVVRDRLGAGPVAYGVLMGGFGAGAFLGGISTSVLRRVLSPERLVILACLACAACCVLLATAPALRVATVILAIGGAGWVIAWSGFGVIVQLASPRWIVGRTLSIYYAFTYGGIAAGSWLWGTVAENCSVTIALVSSSGALLLVALAGFLFPVREQRACDQEEPEELCAPAVNVKLQLRRGPIIVRIDYLIPEENIKAFVAVMHERRQIRSRFGARYWTLARDLRQPAKWTESFRTPTWADYLRLHHRLPSEDLELGERVLKLHGGELPPQMKFSVEQPTNARGPLDQSMPIIASRDLVTGASVQPMSNETPPTDITKPDAYD</sequence>
<evidence type="ECO:0000256" key="8">
    <source>
        <dbReference type="SAM" id="Phobius"/>
    </source>
</evidence>
<proteinExistence type="predicted"/>
<feature type="transmembrane region" description="Helical" evidence="8">
    <location>
        <begin position="167"/>
        <end position="191"/>
    </location>
</feature>
<evidence type="ECO:0000256" key="4">
    <source>
        <dbReference type="ARBA" id="ARBA00022692"/>
    </source>
</evidence>
<dbReference type="InterPro" id="IPR010290">
    <property type="entry name" value="TM_effector"/>
</dbReference>
<feature type="transmembrane region" description="Helical" evidence="8">
    <location>
        <begin position="323"/>
        <end position="345"/>
    </location>
</feature>
<dbReference type="Pfam" id="PF05977">
    <property type="entry name" value="MFS_3"/>
    <property type="match status" value="1"/>
</dbReference>
<dbReference type="PANTHER" id="PTHR23513:SF11">
    <property type="entry name" value="STAPHYLOFERRIN A TRANSPORTER"/>
    <property type="match status" value="1"/>
</dbReference>
<evidence type="ECO:0000256" key="2">
    <source>
        <dbReference type="ARBA" id="ARBA00022448"/>
    </source>
</evidence>
<gene>
    <name evidence="9" type="ORF">V4C55_42660</name>
</gene>
<feature type="transmembrane region" description="Helical" evidence="8">
    <location>
        <begin position="114"/>
        <end position="134"/>
    </location>
</feature>
<feature type="region of interest" description="Disordered" evidence="7">
    <location>
        <begin position="554"/>
        <end position="575"/>
    </location>
</feature>
<feature type="transmembrane region" description="Helical" evidence="8">
    <location>
        <begin position="25"/>
        <end position="46"/>
    </location>
</feature>
<keyword evidence="10" id="KW-1185">Reference proteome</keyword>
<keyword evidence="3" id="KW-1003">Cell membrane</keyword>
<comment type="subcellular location">
    <subcellularLocation>
        <location evidence="1">Cell membrane</location>
        <topology evidence="1">Multi-pass membrane protein</topology>
    </subcellularLocation>
</comment>
<evidence type="ECO:0000256" key="3">
    <source>
        <dbReference type="ARBA" id="ARBA00022475"/>
    </source>
</evidence>
<feature type="transmembrane region" description="Helical" evidence="8">
    <location>
        <begin position="58"/>
        <end position="79"/>
    </location>
</feature>
<evidence type="ECO:0000256" key="6">
    <source>
        <dbReference type="ARBA" id="ARBA00023136"/>
    </source>
</evidence>
<reference evidence="9 10" key="1">
    <citation type="submission" date="2024-01" db="EMBL/GenBank/DDBJ databases">
        <title>The diversity of rhizobia nodulating Mimosa spp. in eleven states of Brazil covering several biomes is determined by host plant, location, and edaphic factors.</title>
        <authorList>
            <person name="Rouws L."/>
            <person name="Barauna A."/>
            <person name="Beukes C."/>
            <person name="De Faria S.M."/>
            <person name="Gross E."/>
            <person name="Dos Reis Junior F.B."/>
            <person name="Simon M."/>
            <person name="Maluk M."/>
            <person name="Odee D.W."/>
            <person name="Kenicer G."/>
            <person name="Young J.P.W."/>
            <person name="Reis V.M."/>
            <person name="Zilli J."/>
            <person name="James E.K."/>
        </authorList>
    </citation>
    <scope>NUCLEOTIDE SEQUENCE [LARGE SCALE GENOMIC DNA]</scope>
    <source>
        <strain evidence="9 10">JPY77</strain>
    </source>
</reference>
<dbReference type="EMBL" id="JAZHGC010000087">
    <property type="protein sequence ID" value="MEM5292376.1"/>
    <property type="molecule type" value="Genomic_DNA"/>
</dbReference>
<feature type="transmembrane region" description="Helical" evidence="8">
    <location>
        <begin position="357"/>
        <end position="376"/>
    </location>
</feature>
<feature type="transmembrane region" description="Helical" evidence="8">
    <location>
        <begin position="382"/>
        <end position="403"/>
    </location>
</feature>
<keyword evidence="4 8" id="KW-0812">Transmembrane</keyword>